<accession>A0AAC9PVG4</accession>
<dbReference type="PANTHER" id="PTHR43037">
    <property type="entry name" value="UNNAMED PRODUCT-RELATED"/>
    <property type="match status" value="1"/>
</dbReference>
<evidence type="ECO:0000313" key="4">
    <source>
        <dbReference type="Proteomes" id="UP000187506"/>
    </source>
</evidence>
<dbReference type="PROSITE" id="PS51257">
    <property type="entry name" value="PROKAR_LIPOPROTEIN"/>
    <property type="match status" value="1"/>
</dbReference>
<dbReference type="PANTHER" id="PTHR43037:SF5">
    <property type="entry name" value="FERULOYL ESTERASE"/>
    <property type="match status" value="1"/>
</dbReference>
<reference evidence="3 4" key="1">
    <citation type="submission" date="2017-01" db="EMBL/GenBank/DDBJ databases">
        <title>Complete genome of Lacinutrix venerupis DOK2-8 isolated from seawater in Dokdo.</title>
        <authorList>
            <person name="Chi W.-J."/>
            <person name="Kim J.H."/>
        </authorList>
    </citation>
    <scope>NUCLEOTIDE SEQUENCE [LARGE SCALE GENOMIC DNA]</scope>
    <source>
        <strain evidence="3 4">DOK2-8</strain>
    </source>
</reference>
<evidence type="ECO:0000256" key="1">
    <source>
        <dbReference type="ARBA" id="ARBA00022729"/>
    </source>
</evidence>
<gene>
    <name evidence="3" type="ORF">BWR22_00140</name>
</gene>
<name>A0AAC9PVG4_9FLAO</name>
<dbReference type="AlphaFoldDB" id="A0AAC9PVG4"/>
<keyword evidence="2" id="KW-0378">Hydrolase</keyword>
<dbReference type="InterPro" id="IPR050955">
    <property type="entry name" value="Plant_Biomass_Hydrol_Est"/>
</dbReference>
<evidence type="ECO:0008006" key="5">
    <source>
        <dbReference type="Google" id="ProtNLM"/>
    </source>
</evidence>
<dbReference type="InterPro" id="IPR029058">
    <property type="entry name" value="AB_hydrolase_fold"/>
</dbReference>
<dbReference type="RefSeq" id="WP_076731426.1">
    <property type="nucleotide sequence ID" value="NZ_CP019352.1"/>
</dbReference>
<keyword evidence="4" id="KW-1185">Reference proteome</keyword>
<dbReference type="EMBL" id="CP019352">
    <property type="protein sequence ID" value="APX98779.1"/>
    <property type="molecule type" value="Genomic_DNA"/>
</dbReference>
<organism evidence="3 4">
    <name type="scientific">Lacinutrix venerupis</name>
    <dbReference type="NCBI Taxonomy" id="1486034"/>
    <lineage>
        <taxon>Bacteria</taxon>
        <taxon>Pseudomonadati</taxon>
        <taxon>Bacteroidota</taxon>
        <taxon>Flavobacteriia</taxon>
        <taxon>Flavobacteriales</taxon>
        <taxon>Flavobacteriaceae</taxon>
        <taxon>Lacinutrix</taxon>
    </lineage>
</organism>
<proteinExistence type="predicted"/>
<dbReference type="Gene3D" id="3.40.50.1820">
    <property type="entry name" value="alpha/beta hydrolase"/>
    <property type="match status" value="1"/>
</dbReference>
<evidence type="ECO:0000313" key="3">
    <source>
        <dbReference type="EMBL" id="APX98779.1"/>
    </source>
</evidence>
<dbReference type="KEGG" id="lvn:BWR22_00140"/>
<dbReference type="GO" id="GO:0016787">
    <property type="term" value="F:hydrolase activity"/>
    <property type="evidence" value="ECO:0007669"/>
    <property type="project" value="UniProtKB-KW"/>
</dbReference>
<dbReference type="SUPFAM" id="SSF53474">
    <property type="entry name" value="alpha/beta-Hydrolases"/>
    <property type="match status" value="1"/>
</dbReference>
<sequence length="564" mass="66040">MKLIAITLTVFCLVFFGCKNDNINANKSYKEIQEKALSLSNTGDSIKQLEALQLYEKAFNKFPDSIDEYSRYDVSLIASKYKKFDLAFRELKYLAGLYEDEEGYPGWSYILDEYAEEDYKNLKQDKRWEVLYSKALIDKKQFFENLKADEKEFFNTKKSKDLNAFEAEELYHYLKTSNNYLPKKKQNYSISFKINDTVNTSYFIHLPKNYKPENKYSVLVVLHGAVRGTSLSEYETVSNLKYFNRFYTKYADINNVILVFPKADKNFNWMLNDAGFFMVPKIVKQIKAVLNIDNNKVFISGHSNGATGSFSYLVKQPSPFAGFYGFNTQPKVYTGGTFIQNVLARSFINFSTDQDYYYPPNANDSLNVLMANLKADYKDYRYNGFPHWFPEFDESEPAHKILFDDILKRKRNPFPKTIEWELDDNANGNIDWISDIKLDTLKQKESWHKTLNFEINKWLKYSKNDSLIAVDVNKKAFDFPRQSGKIIANYDNNKFEIKTSCLKAFTINISPEMIDLKKPVKVYINNKLHFNDTLNFNKSILLKTWENTLDSNQLWINAINFEID</sequence>
<protein>
    <recommendedName>
        <fullName evidence="5">Esterase</fullName>
    </recommendedName>
</protein>
<evidence type="ECO:0000256" key="2">
    <source>
        <dbReference type="ARBA" id="ARBA00022801"/>
    </source>
</evidence>
<keyword evidence="1" id="KW-0732">Signal</keyword>
<dbReference type="Proteomes" id="UP000187506">
    <property type="component" value="Chromosome"/>
</dbReference>